<evidence type="ECO:0000256" key="1">
    <source>
        <dbReference type="SAM" id="Phobius"/>
    </source>
</evidence>
<reference evidence="3" key="1">
    <citation type="submission" date="2017-08" db="EMBL/GenBank/DDBJ databases">
        <authorList>
            <person name="Grouzdev D.S."/>
            <person name="Gaisin V.A."/>
            <person name="Rysina M.S."/>
            <person name="Gorlenko V.M."/>
        </authorList>
    </citation>
    <scope>NUCLEOTIDE SEQUENCE [LARGE SCALE GENOMIC DNA]</scope>
    <source>
        <strain evidence="3">Kir15-3F</strain>
    </source>
</reference>
<accession>A0A2A6RPW0</accession>
<keyword evidence="3" id="KW-1185">Reference proteome</keyword>
<sequence length="68" mass="7402">MWTGLPDLNALLLPVLTWATAAVATIAAIILVWSIYENWTQNPDRFSWFSALFKALGVGLVAVVASLI</sequence>
<evidence type="ECO:0000313" key="2">
    <source>
        <dbReference type="EMBL" id="PDW05057.1"/>
    </source>
</evidence>
<organism evidence="2 3">
    <name type="scientific">Candidatus Viridilinea mediisalina</name>
    <dbReference type="NCBI Taxonomy" id="2024553"/>
    <lineage>
        <taxon>Bacteria</taxon>
        <taxon>Bacillati</taxon>
        <taxon>Chloroflexota</taxon>
        <taxon>Chloroflexia</taxon>
        <taxon>Chloroflexales</taxon>
        <taxon>Chloroflexineae</taxon>
        <taxon>Oscillochloridaceae</taxon>
        <taxon>Candidatus Viridilinea</taxon>
    </lineage>
</organism>
<dbReference type="Proteomes" id="UP000220527">
    <property type="component" value="Unassembled WGS sequence"/>
</dbReference>
<dbReference type="EMBL" id="NQWI01000001">
    <property type="protein sequence ID" value="PDW05057.1"/>
    <property type="molecule type" value="Genomic_DNA"/>
</dbReference>
<comment type="caution">
    <text evidence="2">The sequence shown here is derived from an EMBL/GenBank/DDBJ whole genome shotgun (WGS) entry which is preliminary data.</text>
</comment>
<evidence type="ECO:0000313" key="3">
    <source>
        <dbReference type="Proteomes" id="UP000220527"/>
    </source>
</evidence>
<protein>
    <submittedName>
        <fullName evidence="2">Uncharacterized protein</fullName>
    </submittedName>
</protein>
<name>A0A2A6RPW0_9CHLR</name>
<dbReference type="RefSeq" id="WP_097642077.1">
    <property type="nucleotide sequence ID" value="NZ_NQWI01000001.1"/>
</dbReference>
<proteinExistence type="predicted"/>
<feature type="transmembrane region" description="Helical" evidence="1">
    <location>
        <begin position="48"/>
        <end position="67"/>
    </location>
</feature>
<feature type="transmembrane region" description="Helical" evidence="1">
    <location>
        <begin position="12"/>
        <end position="36"/>
    </location>
</feature>
<keyword evidence="1" id="KW-0472">Membrane</keyword>
<keyword evidence="1" id="KW-1133">Transmembrane helix</keyword>
<dbReference type="AlphaFoldDB" id="A0A2A6RPW0"/>
<keyword evidence="1" id="KW-0812">Transmembrane</keyword>
<gene>
    <name evidence="2" type="ORF">CJ255_00250</name>
</gene>